<dbReference type="EMBL" id="JADQTO010000011">
    <property type="protein sequence ID" value="MBG0564470.1"/>
    <property type="molecule type" value="Genomic_DNA"/>
</dbReference>
<name>A0A931C6T5_9ACTN</name>
<dbReference type="RefSeq" id="WP_196416249.1">
    <property type="nucleotide sequence ID" value="NZ_JADQTO010000011.1"/>
</dbReference>
<keyword evidence="2" id="KW-1185">Reference proteome</keyword>
<dbReference type="Proteomes" id="UP000598146">
    <property type="component" value="Unassembled WGS sequence"/>
</dbReference>
<dbReference type="AlphaFoldDB" id="A0A931C6T5"/>
<comment type="caution">
    <text evidence="1">The sequence shown here is derived from an EMBL/GenBank/DDBJ whole genome shotgun (WGS) entry which is preliminary data.</text>
</comment>
<accession>A0A931C6T5</accession>
<evidence type="ECO:0000313" key="2">
    <source>
        <dbReference type="Proteomes" id="UP000598146"/>
    </source>
</evidence>
<reference evidence="1" key="1">
    <citation type="submission" date="2020-11" db="EMBL/GenBank/DDBJ databases">
        <title>Isolation and identification of active actinomycetes.</title>
        <authorList>
            <person name="Sun X."/>
        </authorList>
    </citation>
    <scope>NUCLEOTIDE SEQUENCE</scope>
    <source>
        <strain evidence="1">NEAU-A11</strain>
    </source>
</reference>
<sequence>MTVYELCTKLPAIDVLRSRCQALAVLERIIDRGEPSYVYTTTWGDGEALRRGPYDGDPDGTAMLEILLDDIVEQDLEFADDYYEMETNRASVEDIVRHRPLTDAVVQALNPGITVADLRDDLAVIGYPTLGGMSGLHRS</sequence>
<organism evidence="1 2">
    <name type="scientific">Actinoplanes aureus</name>
    <dbReference type="NCBI Taxonomy" id="2792083"/>
    <lineage>
        <taxon>Bacteria</taxon>
        <taxon>Bacillati</taxon>
        <taxon>Actinomycetota</taxon>
        <taxon>Actinomycetes</taxon>
        <taxon>Micromonosporales</taxon>
        <taxon>Micromonosporaceae</taxon>
        <taxon>Actinoplanes</taxon>
    </lineage>
</organism>
<evidence type="ECO:0000313" key="1">
    <source>
        <dbReference type="EMBL" id="MBG0564470.1"/>
    </source>
</evidence>
<protein>
    <submittedName>
        <fullName evidence="1">Uncharacterized protein</fullName>
    </submittedName>
</protein>
<gene>
    <name evidence="1" type="ORF">I4J89_23765</name>
</gene>
<proteinExistence type="predicted"/>